<proteinExistence type="predicted"/>
<feature type="region of interest" description="Disordered" evidence="3">
    <location>
        <begin position="369"/>
        <end position="492"/>
    </location>
</feature>
<dbReference type="SMART" id="SM00360">
    <property type="entry name" value="RRM"/>
    <property type="match status" value="2"/>
</dbReference>
<reference evidence="5" key="2">
    <citation type="submission" date="2019-07" db="EMBL/GenBank/DDBJ databases">
        <authorList>
            <person name="Yang Y."/>
            <person name="Bocs S."/>
            <person name="Baudouin L."/>
        </authorList>
    </citation>
    <scope>NUCLEOTIDE SEQUENCE</scope>
    <source>
        <tissue evidence="5">Spear leaf of Hainan Tall coconut</tissue>
    </source>
</reference>
<feature type="compositionally biased region" description="Basic and acidic residues" evidence="3">
    <location>
        <begin position="65"/>
        <end position="77"/>
    </location>
</feature>
<sequence length="492" mass="54602">MAKKSKDSSPKSSDAVKSLFAADNPFRRKPQPASPTAPPSRQLGLGWDSANGEGQNPSHGGADAGEARNRKREREEAPNPSSASVSIPKKRKKLEDDGDEGSAKKKRKKRKRDEIEEEYEKRMYGVVEKMSEDEGEKGGVVAVGEKRKADDVSSEMVVSQESFDDESKLVRTVFVGNLPVKTKRKTLLKEFERFGEVESVRIRSVPIVDSKAPRKAAIIKGKINDAGDSVHAYIVFKDEQSAHAALSHNMAQIGGNHIRVDMACPPRKKLRGEGPLYDRKRTVFVGNLPFDVKDEELYQLFCGVSPSEHTVEAVRVIRDPHTSLGKGIAYVLFKTRLILHGSKKCHTSFQHSANTIVKKRDLKIRDRVLRVSHAKSSDATPSKRKDPGTTMDFPQKKLSVSTGEKTKLKAASLSYQGLQSSKSGVVKKSRSSLRTSSHGNKETRSAGWTNKKARRGKRPAVAARKAKQLMKKRKHESATPENTHQNKKARRN</sequence>
<dbReference type="SUPFAM" id="SSF54928">
    <property type="entry name" value="RNA-binding domain, RBD"/>
    <property type="match status" value="1"/>
</dbReference>
<dbReference type="CDD" id="cd12394">
    <property type="entry name" value="RRM1_RBM34"/>
    <property type="match status" value="1"/>
</dbReference>
<dbReference type="PANTHER" id="PTHR48025">
    <property type="entry name" value="OS02G0815200 PROTEIN"/>
    <property type="match status" value="1"/>
</dbReference>
<evidence type="ECO:0000313" key="6">
    <source>
        <dbReference type="Proteomes" id="UP000797356"/>
    </source>
</evidence>
<keyword evidence="6" id="KW-1185">Reference proteome</keyword>
<dbReference type="GO" id="GO:0009535">
    <property type="term" value="C:chloroplast thylakoid membrane"/>
    <property type="evidence" value="ECO:0007669"/>
    <property type="project" value="TreeGrafter"/>
</dbReference>
<dbReference type="InterPro" id="IPR050502">
    <property type="entry name" value="Euk_RNA-bind_prot"/>
</dbReference>
<evidence type="ECO:0000256" key="1">
    <source>
        <dbReference type="ARBA" id="ARBA00022884"/>
    </source>
</evidence>
<feature type="region of interest" description="Disordered" evidence="3">
    <location>
        <begin position="1"/>
        <end position="114"/>
    </location>
</feature>
<dbReference type="Pfam" id="PF00076">
    <property type="entry name" value="RRM_1"/>
    <property type="match status" value="2"/>
</dbReference>
<keyword evidence="1 2" id="KW-0694">RNA-binding</keyword>
<gene>
    <name evidence="5" type="ORF">COCNU_10G002460</name>
</gene>
<dbReference type="InterPro" id="IPR000504">
    <property type="entry name" value="RRM_dom"/>
</dbReference>
<feature type="domain" description="RRM" evidence="4">
    <location>
        <begin position="281"/>
        <end position="376"/>
    </location>
</feature>
<dbReference type="InterPro" id="IPR035979">
    <property type="entry name" value="RBD_domain_sf"/>
</dbReference>
<protein>
    <submittedName>
        <fullName evidence="5">RNA-binding protein 34</fullName>
    </submittedName>
</protein>
<evidence type="ECO:0000256" key="2">
    <source>
        <dbReference type="PROSITE-ProRule" id="PRU00176"/>
    </source>
</evidence>
<dbReference type="AlphaFoldDB" id="A0A8K0ILS2"/>
<dbReference type="InterPro" id="IPR012677">
    <property type="entry name" value="Nucleotide-bd_a/b_plait_sf"/>
</dbReference>
<name>A0A8K0ILS2_COCNU</name>
<dbReference type="OrthoDB" id="442677at2759"/>
<organism evidence="5 6">
    <name type="scientific">Cocos nucifera</name>
    <name type="common">Coconut palm</name>
    <dbReference type="NCBI Taxonomy" id="13894"/>
    <lineage>
        <taxon>Eukaryota</taxon>
        <taxon>Viridiplantae</taxon>
        <taxon>Streptophyta</taxon>
        <taxon>Embryophyta</taxon>
        <taxon>Tracheophyta</taxon>
        <taxon>Spermatophyta</taxon>
        <taxon>Magnoliopsida</taxon>
        <taxon>Liliopsida</taxon>
        <taxon>Arecaceae</taxon>
        <taxon>Arecoideae</taxon>
        <taxon>Cocoseae</taxon>
        <taxon>Attaleinae</taxon>
        <taxon>Cocos</taxon>
    </lineage>
</organism>
<accession>A0A8K0ILS2</accession>
<dbReference type="GO" id="GO:0003729">
    <property type="term" value="F:mRNA binding"/>
    <property type="evidence" value="ECO:0007669"/>
    <property type="project" value="TreeGrafter"/>
</dbReference>
<dbReference type="GO" id="GO:1901259">
    <property type="term" value="P:chloroplast rRNA processing"/>
    <property type="evidence" value="ECO:0007669"/>
    <property type="project" value="TreeGrafter"/>
</dbReference>
<feature type="compositionally biased region" description="Basic residues" evidence="3">
    <location>
        <begin position="451"/>
        <end position="475"/>
    </location>
</feature>
<dbReference type="PANTHER" id="PTHR48025:SF1">
    <property type="entry name" value="RRM DOMAIN-CONTAINING PROTEIN"/>
    <property type="match status" value="1"/>
</dbReference>
<dbReference type="Proteomes" id="UP000797356">
    <property type="component" value="Chromosome 10"/>
</dbReference>
<evidence type="ECO:0000259" key="4">
    <source>
        <dbReference type="PROSITE" id="PS50102"/>
    </source>
</evidence>
<dbReference type="Gene3D" id="3.30.70.330">
    <property type="match status" value="2"/>
</dbReference>
<reference evidence="5" key="1">
    <citation type="journal article" date="2017" name="Gigascience">
        <title>The genome draft of coconut (Cocos nucifera).</title>
        <authorList>
            <person name="Xiao Y."/>
            <person name="Xu P."/>
            <person name="Fan H."/>
            <person name="Baudouin L."/>
            <person name="Xia W."/>
            <person name="Bocs S."/>
            <person name="Xu J."/>
            <person name="Li Q."/>
            <person name="Guo A."/>
            <person name="Zhou L."/>
            <person name="Li J."/>
            <person name="Wu Y."/>
            <person name="Ma Z."/>
            <person name="Armero A."/>
            <person name="Issali A.E."/>
            <person name="Liu N."/>
            <person name="Peng M."/>
            <person name="Yang Y."/>
        </authorList>
    </citation>
    <scope>NUCLEOTIDE SEQUENCE</scope>
    <source>
        <tissue evidence="5">Spear leaf of Hainan Tall coconut</tissue>
    </source>
</reference>
<evidence type="ECO:0000256" key="3">
    <source>
        <dbReference type="SAM" id="MobiDB-lite"/>
    </source>
</evidence>
<dbReference type="PROSITE" id="PS50102">
    <property type="entry name" value="RRM"/>
    <property type="match status" value="2"/>
</dbReference>
<comment type="caution">
    <text evidence="5">The sequence shown here is derived from an EMBL/GenBank/DDBJ whole genome shotgun (WGS) entry which is preliminary data.</text>
</comment>
<dbReference type="EMBL" id="CM017881">
    <property type="protein sequence ID" value="KAG1362027.1"/>
    <property type="molecule type" value="Genomic_DNA"/>
</dbReference>
<feature type="domain" description="RRM" evidence="4">
    <location>
        <begin position="171"/>
        <end position="265"/>
    </location>
</feature>
<evidence type="ECO:0000313" key="5">
    <source>
        <dbReference type="EMBL" id="KAG1362027.1"/>
    </source>
</evidence>